<comment type="caution">
    <text evidence="14">The sequence shown here is derived from an EMBL/GenBank/DDBJ whole genome shotgun (WGS) entry which is preliminary data.</text>
</comment>
<dbReference type="RefSeq" id="WP_132971328.1">
    <property type="nucleotide sequence ID" value="NZ_SMFX01000001.1"/>
</dbReference>
<keyword evidence="5 12" id="KW-0812">Transmembrane</keyword>
<dbReference type="OrthoDB" id="7013907at2"/>
<keyword evidence="9" id="KW-0862">Zinc</keyword>
<keyword evidence="15" id="KW-1185">Reference proteome</keyword>
<evidence type="ECO:0000256" key="2">
    <source>
        <dbReference type="ARBA" id="ARBA00004141"/>
    </source>
</evidence>
<keyword evidence="8" id="KW-0833">Ubl conjugation pathway</keyword>
<comment type="subcellular location">
    <subcellularLocation>
        <location evidence="2">Membrane</location>
        <topology evidence="2">Multi-pass membrane protein</topology>
    </subcellularLocation>
</comment>
<evidence type="ECO:0000256" key="3">
    <source>
        <dbReference type="ARBA" id="ARBA00012483"/>
    </source>
</evidence>
<dbReference type="InterPro" id="IPR022170">
    <property type="entry name" value="MUL1-like"/>
</dbReference>
<dbReference type="GO" id="GO:0016567">
    <property type="term" value="P:protein ubiquitination"/>
    <property type="evidence" value="ECO:0007669"/>
    <property type="project" value="InterPro"/>
</dbReference>
<keyword evidence="4" id="KW-0808">Transferase</keyword>
<feature type="domain" description="E3 Ubiquitin ligase MUL1-like" evidence="13">
    <location>
        <begin position="94"/>
        <end position="184"/>
    </location>
</feature>
<dbReference type="GO" id="GO:0061630">
    <property type="term" value="F:ubiquitin protein ligase activity"/>
    <property type="evidence" value="ECO:0007669"/>
    <property type="project" value="UniProtKB-EC"/>
</dbReference>
<evidence type="ECO:0000256" key="11">
    <source>
        <dbReference type="ARBA" id="ARBA00023136"/>
    </source>
</evidence>
<keyword evidence="10 12" id="KW-1133">Transmembrane helix</keyword>
<dbReference type="Pfam" id="PF12483">
    <property type="entry name" value="GIDE"/>
    <property type="match status" value="1"/>
</dbReference>
<organism evidence="14 15">
    <name type="scientific">Thiogranum longum</name>
    <dbReference type="NCBI Taxonomy" id="1537524"/>
    <lineage>
        <taxon>Bacteria</taxon>
        <taxon>Pseudomonadati</taxon>
        <taxon>Pseudomonadota</taxon>
        <taxon>Gammaproteobacteria</taxon>
        <taxon>Chromatiales</taxon>
        <taxon>Ectothiorhodospiraceae</taxon>
        <taxon>Thiogranum</taxon>
    </lineage>
</organism>
<comment type="catalytic activity">
    <reaction evidence="1">
        <text>S-ubiquitinyl-[E2 ubiquitin-conjugating enzyme]-L-cysteine + [acceptor protein]-L-lysine = [E2 ubiquitin-conjugating enzyme]-L-cysteine + N(6)-ubiquitinyl-[acceptor protein]-L-lysine.</text>
        <dbReference type="EC" id="2.3.2.27"/>
    </reaction>
</comment>
<name>A0A4R1HAC3_9GAMM</name>
<dbReference type="Proteomes" id="UP000295707">
    <property type="component" value="Unassembled WGS sequence"/>
</dbReference>
<keyword evidence="6" id="KW-0479">Metal-binding</keyword>
<protein>
    <recommendedName>
        <fullName evidence="3">RING-type E3 ubiquitin transferase</fullName>
        <ecNumber evidence="3">2.3.2.27</ecNumber>
    </recommendedName>
</protein>
<dbReference type="EC" id="2.3.2.27" evidence="3"/>
<gene>
    <name evidence="14" type="ORF">DFR30_0683</name>
</gene>
<evidence type="ECO:0000313" key="15">
    <source>
        <dbReference type="Proteomes" id="UP000295707"/>
    </source>
</evidence>
<evidence type="ECO:0000256" key="7">
    <source>
        <dbReference type="ARBA" id="ARBA00022771"/>
    </source>
</evidence>
<evidence type="ECO:0000256" key="10">
    <source>
        <dbReference type="ARBA" id="ARBA00022989"/>
    </source>
</evidence>
<evidence type="ECO:0000256" key="1">
    <source>
        <dbReference type="ARBA" id="ARBA00000900"/>
    </source>
</evidence>
<sequence length="306" mass="34752">MSGILGDLKTISTLHFTLFVLFTLVAALWCFWLVWKNFQSARIIEDTPTAKVRSAPQGYVELEGSARCFPGQQVLAPLTGLPCVWYSFRIDEERRGSRNSTNWVEVESGTSETPFCFYDETGECLVDPRGADVTESARKTWYGSSQRPTAGRQKRGLFGQLVGRRYRYQEKRIDEGYLYLLGWFDTIRSTDSSVSEEVLALLRRWKQDQGVLVDRFDSNGDGGIDENEWAQARQSAHREVVQDRARRSAEPALNCVRAGESDRYPFLMAARPQPLLSSRYRRRAVAALAGFSIACAILLIMFSVRF</sequence>
<dbReference type="EMBL" id="SMFX01000001">
    <property type="protein sequence ID" value="TCK17453.1"/>
    <property type="molecule type" value="Genomic_DNA"/>
</dbReference>
<keyword evidence="11 12" id="KW-0472">Membrane</keyword>
<evidence type="ECO:0000256" key="4">
    <source>
        <dbReference type="ARBA" id="ARBA00022679"/>
    </source>
</evidence>
<evidence type="ECO:0000259" key="13">
    <source>
        <dbReference type="Pfam" id="PF12483"/>
    </source>
</evidence>
<evidence type="ECO:0000256" key="9">
    <source>
        <dbReference type="ARBA" id="ARBA00022833"/>
    </source>
</evidence>
<evidence type="ECO:0000256" key="12">
    <source>
        <dbReference type="SAM" id="Phobius"/>
    </source>
</evidence>
<accession>A0A4R1HAC3</accession>
<evidence type="ECO:0000256" key="5">
    <source>
        <dbReference type="ARBA" id="ARBA00022692"/>
    </source>
</evidence>
<dbReference type="GO" id="GO:0016020">
    <property type="term" value="C:membrane"/>
    <property type="evidence" value="ECO:0007669"/>
    <property type="project" value="UniProtKB-SubCell"/>
</dbReference>
<evidence type="ECO:0000313" key="14">
    <source>
        <dbReference type="EMBL" id="TCK17453.1"/>
    </source>
</evidence>
<proteinExistence type="predicted"/>
<evidence type="ECO:0000256" key="6">
    <source>
        <dbReference type="ARBA" id="ARBA00022723"/>
    </source>
</evidence>
<dbReference type="AlphaFoldDB" id="A0A4R1HAC3"/>
<feature type="transmembrane region" description="Helical" evidence="12">
    <location>
        <begin position="284"/>
        <end position="304"/>
    </location>
</feature>
<reference evidence="14 15" key="1">
    <citation type="submission" date="2019-03" db="EMBL/GenBank/DDBJ databases">
        <title>Genomic Encyclopedia of Type Strains, Phase IV (KMG-IV): sequencing the most valuable type-strain genomes for metagenomic binning, comparative biology and taxonomic classification.</title>
        <authorList>
            <person name="Goeker M."/>
        </authorList>
    </citation>
    <scope>NUCLEOTIDE SEQUENCE [LARGE SCALE GENOMIC DNA]</scope>
    <source>
        <strain evidence="14 15">DSM 19610</strain>
    </source>
</reference>
<feature type="transmembrane region" description="Helical" evidence="12">
    <location>
        <begin position="12"/>
        <end position="35"/>
    </location>
</feature>
<keyword evidence="7" id="KW-0863">Zinc-finger</keyword>
<dbReference type="GO" id="GO:0008270">
    <property type="term" value="F:zinc ion binding"/>
    <property type="evidence" value="ECO:0007669"/>
    <property type="project" value="UniProtKB-KW"/>
</dbReference>
<evidence type="ECO:0000256" key="8">
    <source>
        <dbReference type="ARBA" id="ARBA00022786"/>
    </source>
</evidence>